<dbReference type="SUPFAM" id="SSF55931">
    <property type="entry name" value="Glutamine synthetase/guanido kinase"/>
    <property type="match status" value="1"/>
</dbReference>
<keyword evidence="1" id="KW-0436">Ligase</keyword>
<sequence>MIHDRTLSLFDAYGIELEYMLVDRETLDVRAVADRVLTTAAGKPSSDVEFGDATYSNELALHVLELKGTRPTPDLNHLNRQMQQAIQQIQPALSTHGAMLLPGGMHPWMDPKTETRLWPHECSEIYQAYDRVFDCHRHGWANVQSVHLNLPFDGDDQFARLHAAVRLILPLLPAIAASSPIVEGRPAAWADMRMHFVRDHCEAVPFLTGQMVPEAIFDEATYRREIFTKLQQAIGGHDPDGVFECDFLNARGAIARFDRGSIEIRVMDVQEYPGADLAICQLVIDVLKSMVDQKWSTLADQQAMPTPLLSGWLDRISQSTERTVIDDPTWLRHFGVSEPSIQAGEVWKRLANAVGTDRPELDPILTQGTLSTRILSAVNQDWRREHITEVYRRLGDCLAGGQPFLP</sequence>
<dbReference type="GO" id="GO:0042398">
    <property type="term" value="P:modified amino acid biosynthetic process"/>
    <property type="evidence" value="ECO:0007669"/>
    <property type="project" value="InterPro"/>
</dbReference>
<protein>
    <submittedName>
        <fullName evidence="1">Carboxylate-amine ligase YbdK</fullName>
    </submittedName>
</protein>
<accession>A0A517NGG5</accession>
<dbReference type="Gene3D" id="3.30.590.20">
    <property type="match status" value="1"/>
</dbReference>
<reference evidence="1 2" key="1">
    <citation type="submission" date="2019-02" db="EMBL/GenBank/DDBJ databases">
        <title>Deep-cultivation of Planctomycetes and their phenomic and genomic characterization uncovers novel biology.</title>
        <authorList>
            <person name="Wiegand S."/>
            <person name="Jogler M."/>
            <person name="Boedeker C."/>
            <person name="Pinto D."/>
            <person name="Vollmers J."/>
            <person name="Rivas-Marin E."/>
            <person name="Kohn T."/>
            <person name="Peeters S.H."/>
            <person name="Heuer A."/>
            <person name="Rast P."/>
            <person name="Oberbeckmann S."/>
            <person name="Bunk B."/>
            <person name="Jeske O."/>
            <person name="Meyerdierks A."/>
            <person name="Storesund J.E."/>
            <person name="Kallscheuer N."/>
            <person name="Luecker S."/>
            <person name="Lage O.M."/>
            <person name="Pohl T."/>
            <person name="Merkel B.J."/>
            <person name="Hornburger P."/>
            <person name="Mueller R.-W."/>
            <person name="Bruemmer F."/>
            <person name="Labrenz M."/>
            <person name="Spormann A.M."/>
            <person name="Op den Camp H."/>
            <person name="Overmann J."/>
            <person name="Amann R."/>
            <person name="Jetten M.S.M."/>
            <person name="Mascher T."/>
            <person name="Medema M.H."/>
            <person name="Devos D.P."/>
            <person name="Kaster A.-K."/>
            <person name="Ovreas L."/>
            <person name="Rohde M."/>
            <person name="Galperin M.Y."/>
            <person name="Jogler C."/>
        </authorList>
    </citation>
    <scope>NUCLEOTIDE SEQUENCE [LARGE SCALE GENOMIC DNA]</scope>
    <source>
        <strain evidence="1 2">K22_7</strain>
    </source>
</reference>
<dbReference type="EMBL" id="CP036525">
    <property type="protein sequence ID" value="QDT06222.1"/>
    <property type="molecule type" value="Genomic_DNA"/>
</dbReference>
<dbReference type="InterPro" id="IPR006336">
    <property type="entry name" value="GCS2"/>
</dbReference>
<dbReference type="KEGG" id="rlc:K227x_46310"/>
<evidence type="ECO:0000313" key="2">
    <source>
        <dbReference type="Proteomes" id="UP000318538"/>
    </source>
</evidence>
<gene>
    <name evidence="1" type="primary">ybdK_2</name>
    <name evidence="1" type="ORF">K227x_46310</name>
</gene>
<dbReference type="PANTHER" id="PTHR36510:SF1">
    <property type="entry name" value="GLUTAMATE--CYSTEINE LIGASE 2-RELATED"/>
    <property type="match status" value="1"/>
</dbReference>
<dbReference type="OrthoDB" id="9804786at2"/>
<dbReference type="InterPro" id="IPR050141">
    <property type="entry name" value="GCL_type2/YbdK_subfam"/>
</dbReference>
<dbReference type="RefSeq" id="WP_145172722.1">
    <property type="nucleotide sequence ID" value="NZ_CP036525.1"/>
</dbReference>
<dbReference type="Pfam" id="PF04107">
    <property type="entry name" value="GCS2"/>
    <property type="match status" value="1"/>
</dbReference>
<proteinExistence type="predicted"/>
<evidence type="ECO:0000313" key="1">
    <source>
        <dbReference type="EMBL" id="QDT06222.1"/>
    </source>
</evidence>
<dbReference type="InterPro" id="IPR014746">
    <property type="entry name" value="Gln_synth/guanido_kin_cat_dom"/>
</dbReference>
<name>A0A517NGG5_9BACT</name>
<dbReference type="PANTHER" id="PTHR36510">
    <property type="entry name" value="GLUTAMATE--CYSTEINE LIGASE 2-RELATED"/>
    <property type="match status" value="1"/>
</dbReference>
<keyword evidence="2" id="KW-1185">Reference proteome</keyword>
<dbReference type="AlphaFoldDB" id="A0A517NGG5"/>
<dbReference type="Proteomes" id="UP000318538">
    <property type="component" value="Chromosome"/>
</dbReference>
<organism evidence="1 2">
    <name type="scientific">Rubripirellula lacrimiformis</name>
    <dbReference type="NCBI Taxonomy" id="1930273"/>
    <lineage>
        <taxon>Bacteria</taxon>
        <taxon>Pseudomonadati</taxon>
        <taxon>Planctomycetota</taxon>
        <taxon>Planctomycetia</taxon>
        <taxon>Pirellulales</taxon>
        <taxon>Pirellulaceae</taxon>
        <taxon>Rubripirellula</taxon>
    </lineage>
</organism>
<dbReference type="GO" id="GO:0004357">
    <property type="term" value="F:glutamate-cysteine ligase activity"/>
    <property type="evidence" value="ECO:0007669"/>
    <property type="project" value="InterPro"/>
</dbReference>